<dbReference type="EMBL" id="JAACNH010000006">
    <property type="protein sequence ID" value="KAG8439245.1"/>
    <property type="molecule type" value="Genomic_DNA"/>
</dbReference>
<evidence type="ECO:0000313" key="2">
    <source>
        <dbReference type="Proteomes" id="UP000812440"/>
    </source>
</evidence>
<dbReference type="Proteomes" id="UP000812440">
    <property type="component" value="Chromosome 3"/>
</dbReference>
<keyword evidence="2" id="KW-1185">Reference proteome</keyword>
<gene>
    <name evidence="1" type="ORF">GDO86_005462</name>
</gene>
<evidence type="ECO:0000313" key="1">
    <source>
        <dbReference type="EMBL" id="KAG8439245.1"/>
    </source>
</evidence>
<sequence>MLKVHYVSKSSNKGLKSSLNPCISFVNLIFLFGTTGIHHQSLTAFCMYCFTPKQYTGNRVCNSHNSVLIHIHSSMHDTCVCLYCVCFY</sequence>
<reference evidence="1" key="1">
    <citation type="thesis" date="2020" institute="ProQuest LLC" country="789 East Eisenhower Parkway, Ann Arbor, MI, USA">
        <title>Comparative Genomics and Chromosome Evolution.</title>
        <authorList>
            <person name="Mudd A.B."/>
        </authorList>
    </citation>
    <scope>NUCLEOTIDE SEQUENCE</scope>
    <source>
        <strain evidence="1">Female2</strain>
        <tissue evidence="1">Blood</tissue>
    </source>
</reference>
<name>A0A8T2J1Y9_9PIPI</name>
<organism evidence="1 2">
    <name type="scientific">Hymenochirus boettgeri</name>
    <name type="common">Congo dwarf clawed frog</name>
    <dbReference type="NCBI Taxonomy" id="247094"/>
    <lineage>
        <taxon>Eukaryota</taxon>
        <taxon>Metazoa</taxon>
        <taxon>Chordata</taxon>
        <taxon>Craniata</taxon>
        <taxon>Vertebrata</taxon>
        <taxon>Euteleostomi</taxon>
        <taxon>Amphibia</taxon>
        <taxon>Batrachia</taxon>
        <taxon>Anura</taxon>
        <taxon>Pipoidea</taxon>
        <taxon>Pipidae</taxon>
        <taxon>Pipinae</taxon>
        <taxon>Hymenochirus</taxon>
    </lineage>
</organism>
<protein>
    <submittedName>
        <fullName evidence="1">Uncharacterized protein</fullName>
    </submittedName>
</protein>
<proteinExistence type="predicted"/>
<comment type="caution">
    <text evidence="1">The sequence shown here is derived from an EMBL/GenBank/DDBJ whole genome shotgun (WGS) entry which is preliminary data.</text>
</comment>
<accession>A0A8T2J1Y9</accession>
<dbReference type="AlphaFoldDB" id="A0A8T2J1Y9"/>